<dbReference type="Gene3D" id="1.10.10.10">
    <property type="entry name" value="Winged helix-like DNA-binding domain superfamily/Winged helix DNA-binding domain"/>
    <property type="match status" value="1"/>
</dbReference>
<evidence type="ECO:0000313" key="4">
    <source>
        <dbReference type="Proteomes" id="UP000002878"/>
    </source>
</evidence>
<dbReference type="Gene3D" id="6.10.140.190">
    <property type="match status" value="1"/>
</dbReference>
<dbReference type="InterPro" id="IPR036388">
    <property type="entry name" value="WH-like_DNA-bd_sf"/>
</dbReference>
<dbReference type="Proteomes" id="UP000002878">
    <property type="component" value="Chromosome"/>
</dbReference>
<evidence type="ECO:0000259" key="1">
    <source>
        <dbReference type="Pfam" id="PF03551"/>
    </source>
</evidence>
<dbReference type="EMBL" id="CP003332">
    <property type="protein sequence ID" value="AFJ60899.1"/>
    <property type="molecule type" value="Genomic_DNA"/>
</dbReference>
<dbReference type="Pfam" id="PF10400">
    <property type="entry name" value="Vir_act_alpha_C"/>
    <property type="match status" value="1"/>
</dbReference>
<dbReference type="Pfam" id="PF03551">
    <property type="entry name" value="PadR"/>
    <property type="match status" value="1"/>
</dbReference>
<dbReference type="PANTHER" id="PTHR43252">
    <property type="entry name" value="TRANSCRIPTIONAL REGULATOR YQJI"/>
    <property type="match status" value="1"/>
</dbReference>
<dbReference type="KEGG" id="bqy:MUS_0851"/>
<evidence type="ECO:0000313" key="3">
    <source>
        <dbReference type="EMBL" id="AFJ60899.1"/>
    </source>
</evidence>
<name>I2C2M5_BACAY</name>
<gene>
    <name evidence="3" type="ORF">MUS_0851</name>
</gene>
<sequence>MGLEDNMRILKYAILGLLRKGELSGYDISSYFKEELGQFWSAKHSQIYPELKKLTAEGFITFRTAIQGTKLEKKMYTLTGKGELELAAWLTKKDPIPETVKDEFMLKAYFISALTQEEADELFTDQLVKRKEKLSDLENSYQELMTSSAEADSFSSPDFGHYLVLTKALERERNYISWLEDILALIKKA</sequence>
<evidence type="ECO:0008006" key="5">
    <source>
        <dbReference type="Google" id="ProtNLM"/>
    </source>
</evidence>
<accession>I2C2M5</accession>
<feature type="domain" description="Transcription regulator PadR C-terminal" evidence="2">
    <location>
        <begin position="100"/>
        <end position="186"/>
    </location>
</feature>
<organism evidence="3 4">
    <name type="scientific">Bacillus amyloliquefaciens (strain Y2)</name>
    <name type="common">Bacillus amyloliquefaciens subsp. plantarum (strain B9601-Y2)</name>
    <dbReference type="NCBI Taxonomy" id="1155777"/>
    <lineage>
        <taxon>Bacteria</taxon>
        <taxon>Bacillati</taxon>
        <taxon>Bacillota</taxon>
        <taxon>Bacilli</taxon>
        <taxon>Bacillales</taxon>
        <taxon>Bacillaceae</taxon>
        <taxon>Bacillus</taxon>
        <taxon>Bacillus amyloliquefaciens group</taxon>
    </lineage>
</organism>
<dbReference type="PANTHER" id="PTHR43252:SF6">
    <property type="entry name" value="NEGATIVE TRANSCRIPTION REGULATOR PADR"/>
    <property type="match status" value="1"/>
</dbReference>
<proteinExistence type="predicted"/>
<evidence type="ECO:0000259" key="2">
    <source>
        <dbReference type="Pfam" id="PF10400"/>
    </source>
</evidence>
<dbReference type="InterPro" id="IPR036390">
    <property type="entry name" value="WH_DNA-bd_sf"/>
</dbReference>
<dbReference type="AlphaFoldDB" id="I2C2M5"/>
<dbReference type="InterPro" id="IPR018309">
    <property type="entry name" value="Tscrpt_reg_PadR_C"/>
</dbReference>
<dbReference type="HOGENOM" id="CLU_089258_1_3_9"/>
<dbReference type="InterPro" id="IPR005149">
    <property type="entry name" value="Tscrpt_reg_PadR_N"/>
</dbReference>
<dbReference type="SUPFAM" id="SSF46785">
    <property type="entry name" value="Winged helix' DNA-binding domain"/>
    <property type="match status" value="1"/>
</dbReference>
<reference evidence="3 4" key="1">
    <citation type="journal article" date="2012" name="J. Biotechnol.">
        <title>Genome sequence of the plant growth promoting strain Bacillus amyloliquefaciens subsp. plantarum B9601-Y2 and expression of mersacidin and other secondary metabolites.</title>
        <authorList>
            <person name="He P."/>
            <person name="Hao K."/>
            <person name="Blom J."/>
            <person name="Ruckert C."/>
            <person name="Vater J."/>
            <person name="Mao Z."/>
            <person name="Wu Y."/>
            <person name="Hou M."/>
            <person name="He P."/>
            <person name="He Y."/>
            <person name="Borriss R."/>
        </authorList>
    </citation>
    <scope>NUCLEOTIDE SEQUENCE [LARGE SCALE GENOMIC DNA]</scope>
    <source>
        <strain evidence="3">Y2</strain>
    </source>
</reference>
<feature type="domain" description="Transcription regulator PadR N-terminal" evidence="1">
    <location>
        <begin position="14"/>
        <end position="87"/>
    </location>
</feature>
<protein>
    <recommendedName>
        <fullName evidence="5">PadR family transcriptional regulator</fullName>
    </recommendedName>
</protein>
<dbReference type="PATRIC" id="fig|1126211.3.peg.811"/>